<evidence type="ECO:0000256" key="1">
    <source>
        <dbReference type="SAM" id="SignalP"/>
    </source>
</evidence>
<reference evidence="2" key="1">
    <citation type="submission" date="2022-04" db="EMBL/GenBank/DDBJ databases">
        <title>A functionally conserved STORR gene fusion in Papaver species that diverged 16.8 million years ago.</title>
        <authorList>
            <person name="Catania T."/>
        </authorList>
    </citation>
    <scope>NUCLEOTIDE SEQUENCE</scope>
    <source>
        <strain evidence="2">S-188037</strain>
    </source>
</reference>
<evidence type="ECO:0000313" key="3">
    <source>
        <dbReference type="Proteomes" id="UP001202328"/>
    </source>
</evidence>
<dbReference type="AlphaFoldDB" id="A0AAD4SNZ2"/>
<name>A0AAD4SNZ2_9MAGN</name>
<proteinExistence type="predicted"/>
<feature type="signal peptide" evidence="1">
    <location>
        <begin position="1"/>
        <end position="23"/>
    </location>
</feature>
<gene>
    <name evidence="2" type="ORF">MKW98_012834</name>
</gene>
<dbReference type="Proteomes" id="UP001202328">
    <property type="component" value="Unassembled WGS sequence"/>
</dbReference>
<protein>
    <recommendedName>
        <fullName evidence="4">Transmembrane protein</fullName>
    </recommendedName>
</protein>
<feature type="chain" id="PRO_5042019500" description="Transmembrane protein" evidence="1">
    <location>
        <begin position="24"/>
        <end position="65"/>
    </location>
</feature>
<accession>A0AAD4SNZ2</accession>
<sequence>MAVPKTPLSFISFFFFFSTFVVSQSMNAGVLKSRGGAPGEKDCLMAPDILGPGSSCGDRLRNGKF</sequence>
<evidence type="ECO:0008006" key="4">
    <source>
        <dbReference type="Google" id="ProtNLM"/>
    </source>
</evidence>
<organism evidence="2 3">
    <name type="scientific">Papaver atlanticum</name>
    <dbReference type="NCBI Taxonomy" id="357466"/>
    <lineage>
        <taxon>Eukaryota</taxon>
        <taxon>Viridiplantae</taxon>
        <taxon>Streptophyta</taxon>
        <taxon>Embryophyta</taxon>
        <taxon>Tracheophyta</taxon>
        <taxon>Spermatophyta</taxon>
        <taxon>Magnoliopsida</taxon>
        <taxon>Ranunculales</taxon>
        <taxon>Papaveraceae</taxon>
        <taxon>Papaveroideae</taxon>
        <taxon>Papaver</taxon>
    </lineage>
</organism>
<keyword evidence="3" id="KW-1185">Reference proteome</keyword>
<keyword evidence="1" id="KW-0732">Signal</keyword>
<evidence type="ECO:0000313" key="2">
    <source>
        <dbReference type="EMBL" id="KAI3912892.1"/>
    </source>
</evidence>
<dbReference type="EMBL" id="JAJJMB010009601">
    <property type="protein sequence ID" value="KAI3912892.1"/>
    <property type="molecule type" value="Genomic_DNA"/>
</dbReference>
<comment type="caution">
    <text evidence="2">The sequence shown here is derived from an EMBL/GenBank/DDBJ whole genome shotgun (WGS) entry which is preliminary data.</text>
</comment>